<sequence length="362" mass="40525">MARRRDGLSTGYPQAYWWTHDRTTVLRDSDNMFGPPIPLPFDPSLLRLGRDLRARGIEPCALPTEWFRVRRGVWIATVVWQELTPEYQHAARVHAAAMTLTSKVPLAFARASAAAVLVLPRISPWPTRVQILGDPWNGADNGHRHRGSRAGMSRCIGACDRLMSLHGLLITPVARTVVDLARSDRLDNALAAGDQALRREWCSRDEIAEEVAAIPRRARGRKQAQLFSNLVDGAAHTAGESLSRLGMFRLNVPKPILQYPLEDADGAFGFADFGWRIGADLIIGEFDGKVKYAVDPELGPKAAQEALWREKQREDRIRRQADVVRWGMKEATDLRLLAQRLAEHGILPTAHNTWFDPPAHPE</sequence>
<gene>
    <name evidence="1" type="ORF">BN11_1280001</name>
</gene>
<comment type="caution">
    <text evidence="1">The sequence shown here is derived from an EMBL/GenBank/DDBJ whole genome shotgun (WGS) entry which is preliminary data.</text>
</comment>
<accession>W6JU39</accession>
<keyword evidence="2" id="KW-1185">Reference proteome</keyword>
<evidence type="ECO:0000313" key="2">
    <source>
        <dbReference type="Proteomes" id="UP000035763"/>
    </source>
</evidence>
<dbReference type="AlphaFoldDB" id="W6JU39"/>
<name>W6JU39_9MICO</name>
<organism evidence="1 2">
    <name type="scientific">Nostocoides australiense Ben110</name>
    <dbReference type="NCBI Taxonomy" id="1193182"/>
    <lineage>
        <taxon>Bacteria</taxon>
        <taxon>Bacillati</taxon>
        <taxon>Actinomycetota</taxon>
        <taxon>Actinomycetes</taxon>
        <taxon>Micrococcales</taxon>
        <taxon>Intrasporangiaceae</taxon>
        <taxon>Nostocoides</taxon>
    </lineage>
</organism>
<proteinExistence type="predicted"/>
<dbReference type="EMBL" id="CAJA01000033">
    <property type="protein sequence ID" value="CCH72016.1"/>
    <property type="molecule type" value="Genomic_DNA"/>
</dbReference>
<protein>
    <submittedName>
        <fullName evidence="1">Uncharacterized protein</fullName>
    </submittedName>
</protein>
<dbReference type="STRING" id="1193182.BN11_1280001"/>
<dbReference type="Proteomes" id="UP000035763">
    <property type="component" value="Unassembled WGS sequence"/>
</dbReference>
<reference evidence="1 2" key="1">
    <citation type="journal article" date="2013" name="ISME J.">
        <title>A metabolic model for members of the genus Tetrasphaera involved in enhanced biological phosphorus removal.</title>
        <authorList>
            <person name="Kristiansen R."/>
            <person name="Nguyen H.T.T."/>
            <person name="Saunders A.M."/>
            <person name="Nielsen J.L."/>
            <person name="Wimmer R."/>
            <person name="Le V.Q."/>
            <person name="McIlroy S.J."/>
            <person name="Petrovski S."/>
            <person name="Seviour R.J."/>
            <person name="Calteau A."/>
            <person name="Nielsen K.L."/>
            <person name="Nielsen P.H."/>
        </authorList>
    </citation>
    <scope>NUCLEOTIDE SEQUENCE [LARGE SCALE GENOMIC DNA]</scope>
    <source>
        <strain evidence="1 2">Ben110</strain>
    </source>
</reference>
<evidence type="ECO:0000313" key="1">
    <source>
        <dbReference type="EMBL" id="CCH72016.1"/>
    </source>
</evidence>